<accession>U4LIU3</accession>
<reference evidence="1 2" key="1">
    <citation type="journal article" date="2013" name="PLoS Genet.">
        <title>The genome and development-dependent transcriptomes of Pyronema confluens: a window into fungal evolution.</title>
        <authorList>
            <person name="Traeger S."/>
            <person name="Altegoer F."/>
            <person name="Freitag M."/>
            <person name="Gabaldon T."/>
            <person name="Kempken F."/>
            <person name="Kumar A."/>
            <person name="Marcet-Houben M."/>
            <person name="Poggeler S."/>
            <person name="Stajich J.E."/>
            <person name="Nowrousian M."/>
        </authorList>
    </citation>
    <scope>NUCLEOTIDE SEQUENCE [LARGE SCALE GENOMIC DNA]</scope>
    <source>
        <strain evidence="2">CBS 100304</strain>
        <tissue evidence="1">Vegetative mycelium</tissue>
    </source>
</reference>
<name>U4LIU3_PYROM</name>
<protein>
    <submittedName>
        <fullName evidence="1">Uncharacterized protein</fullName>
    </submittedName>
</protein>
<organism evidence="1 2">
    <name type="scientific">Pyronema omphalodes (strain CBS 100304)</name>
    <name type="common">Pyronema confluens</name>
    <dbReference type="NCBI Taxonomy" id="1076935"/>
    <lineage>
        <taxon>Eukaryota</taxon>
        <taxon>Fungi</taxon>
        <taxon>Dikarya</taxon>
        <taxon>Ascomycota</taxon>
        <taxon>Pezizomycotina</taxon>
        <taxon>Pezizomycetes</taxon>
        <taxon>Pezizales</taxon>
        <taxon>Pyronemataceae</taxon>
        <taxon>Pyronema</taxon>
    </lineage>
</organism>
<dbReference type="Proteomes" id="UP000018144">
    <property type="component" value="Unassembled WGS sequence"/>
</dbReference>
<gene>
    <name evidence="1" type="ORF">PCON_10821</name>
</gene>
<keyword evidence="2" id="KW-1185">Reference proteome</keyword>
<evidence type="ECO:0000313" key="1">
    <source>
        <dbReference type="EMBL" id="CCX31472.1"/>
    </source>
</evidence>
<evidence type="ECO:0000313" key="2">
    <source>
        <dbReference type="Proteomes" id="UP000018144"/>
    </source>
</evidence>
<proteinExistence type="predicted"/>
<sequence length="29" mass="3427">MMNVVIKSLYRAVITTSKIMKSNTWRNKL</sequence>
<dbReference type="AlphaFoldDB" id="U4LIU3"/>
<dbReference type="EMBL" id="HF935600">
    <property type="protein sequence ID" value="CCX31472.1"/>
    <property type="molecule type" value="Genomic_DNA"/>
</dbReference>